<reference evidence="1 2" key="1">
    <citation type="submission" date="2017-06" db="EMBL/GenBank/DDBJ databases">
        <title>Complete genome sequence of Paenibacillus donghaensis KCTC 13049T isolated from East Sea sediment, South Korea.</title>
        <authorList>
            <person name="Jung B.K."/>
            <person name="Hong S.-J."/>
            <person name="Shin J.-H."/>
        </authorList>
    </citation>
    <scope>NUCLEOTIDE SEQUENCE [LARGE SCALE GENOMIC DNA]</scope>
    <source>
        <strain evidence="1 2">KCTC 13049</strain>
    </source>
</reference>
<dbReference type="Proteomes" id="UP000249890">
    <property type="component" value="Chromosome"/>
</dbReference>
<evidence type="ECO:0000313" key="1">
    <source>
        <dbReference type="EMBL" id="ASA25303.1"/>
    </source>
</evidence>
<dbReference type="KEGG" id="pdh:B9T62_33970"/>
<organism evidence="1 2">
    <name type="scientific">Paenibacillus donghaensis</name>
    <dbReference type="NCBI Taxonomy" id="414771"/>
    <lineage>
        <taxon>Bacteria</taxon>
        <taxon>Bacillati</taxon>
        <taxon>Bacillota</taxon>
        <taxon>Bacilli</taxon>
        <taxon>Bacillales</taxon>
        <taxon>Paenibacillaceae</taxon>
        <taxon>Paenibacillus</taxon>
    </lineage>
</organism>
<name>A0A2Z2KNU1_9BACL</name>
<proteinExistence type="predicted"/>
<sequence>MMTLHQKGGTVGKHCITDSMRRMSVAVNGQKSTVLPTVPHLEDEARSDTLLFPFSGKEQQQIPDHFKMDLKLYARNIKDPFKSITLRSFTYTSYQKASWL</sequence>
<dbReference type="AlphaFoldDB" id="A0A2Z2KNU1"/>
<protein>
    <submittedName>
        <fullName evidence="1">Uncharacterized protein</fullName>
    </submittedName>
</protein>
<dbReference type="EMBL" id="CP021780">
    <property type="protein sequence ID" value="ASA25303.1"/>
    <property type="molecule type" value="Genomic_DNA"/>
</dbReference>
<keyword evidence="2" id="KW-1185">Reference proteome</keyword>
<evidence type="ECO:0000313" key="2">
    <source>
        <dbReference type="Proteomes" id="UP000249890"/>
    </source>
</evidence>
<accession>A0A2Z2KNU1</accession>
<dbReference type="RefSeq" id="WP_087919267.1">
    <property type="nucleotide sequence ID" value="NZ_CP021780.1"/>
</dbReference>
<gene>
    <name evidence="1" type="ORF">B9T62_33970</name>
</gene>